<sequence>MASNSLNEVNNSISRLIDVLKIETAKAKKLQGKKKDGKKDPKDLEKELKKVNENISKAGASLKSLKEQKEKIEQKKGS</sequence>
<protein>
    <submittedName>
        <fullName evidence="2">Uncharacterized protein</fullName>
    </submittedName>
</protein>
<evidence type="ECO:0000313" key="3">
    <source>
        <dbReference type="Proteomes" id="UP000265520"/>
    </source>
</evidence>
<evidence type="ECO:0000313" key="2">
    <source>
        <dbReference type="EMBL" id="MCH87522.1"/>
    </source>
</evidence>
<keyword evidence="3" id="KW-1185">Reference proteome</keyword>
<comment type="caution">
    <text evidence="2">The sequence shown here is derived from an EMBL/GenBank/DDBJ whole genome shotgun (WGS) entry which is preliminary data.</text>
</comment>
<name>A0A392MJ43_9FABA</name>
<organism evidence="2 3">
    <name type="scientific">Trifolium medium</name>
    <dbReference type="NCBI Taxonomy" id="97028"/>
    <lineage>
        <taxon>Eukaryota</taxon>
        <taxon>Viridiplantae</taxon>
        <taxon>Streptophyta</taxon>
        <taxon>Embryophyta</taxon>
        <taxon>Tracheophyta</taxon>
        <taxon>Spermatophyta</taxon>
        <taxon>Magnoliopsida</taxon>
        <taxon>eudicotyledons</taxon>
        <taxon>Gunneridae</taxon>
        <taxon>Pentapetalae</taxon>
        <taxon>rosids</taxon>
        <taxon>fabids</taxon>
        <taxon>Fabales</taxon>
        <taxon>Fabaceae</taxon>
        <taxon>Papilionoideae</taxon>
        <taxon>50 kb inversion clade</taxon>
        <taxon>NPAAA clade</taxon>
        <taxon>Hologalegina</taxon>
        <taxon>IRL clade</taxon>
        <taxon>Trifolieae</taxon>
        <taxon>Trifolium</taxon>
    </lineage>
</organism>
<feature type="region of interest" description="Disordered" evidence="1">
    <location>
        <begin position="59"/>
        <end position="78"/>
    </location>
</feature>
<accession>A0A392MJ43</accession>
<gene>
    <name evidence="2" type="ORF">A2U01_0008393</name>
</gene>
<dbReference type="AlphaFoldDB" id="A0A392MJ43"/>
<proteinExistence type="predicted"/>
<dbReference type="Proteomes" id="UP000265520">
    <property type="component" value="Unassembled WGS sequence"/>
</dbReference>
<feature type="compositionally biased region" description="Basic and acidic residues" evidence="1">
    <location>
        <begin position="64"/>
        <end position="78"/>
    </location>
</feature>
<dbReference type="EMBL" id="LXQA010012375">
    <property type="protein sequence ID" value="MCH87522.1"/>
    <property type="molecule type" value="Genomic_DNA"/>
</dbReference>
<reference evidence="2 3" key="1">
    <citation type="journal article" date="2018" name="Front. Plant Sci.">
        <title>Red Clover (Trifolium pratense) and Zigzag Clover (T. medium) - A Picture of Genomic Similarities and Differences.</title>
        <authorList>
            <person name="Dluhosova J."/>
            <person name="Istvanek J."/>
            <person name="Nedelnik J."/>
            <person name="Repkova J."/>
        </authorList>
    </citation>
    <scope>NUCLEOTIDE SEQUENCE [LARGE SCALE GENOMIC DNA]</scope>
    <source>
        <strain evidence="3">cv. 10/8</strain>
        <tissue evidence="2">Leaf</tissue>
    </source>
</reference>
<evidence type="ECO:0000256" key="1">
    <source>
        <dbReference type="SAM" id="MobiDB-lite"/>
    </source>
</evidence>